<dbReference type="Gene3D" id="2.40.50.40">
    <property type="match status" value="1"/>
</dbReference>
<evidence type="ECO:0000313" key="4">
    <source>
        <dbReference type="RefSeq" id="XP_011635951.1"/>
    </source>
</evidence>
<keyword evidence="3" id="KW-1185">Reference proteome</keyword>
<proteinExistence type="predicted"/>
<dbReference type="RefSeq" id="XP_011635951.1">
    <property type="nucleotide sequence ID" value="XM_011637649.1"/>
</dbReference>
<dbReference type="InterPro" id="IPR016197">
    <property type="entry name" value="Chromo-like_dom_sf"/>
</dbReference>
<protein>
    <submittedName>
        <fullName evidence="4">Uncharacterized protein LOC105426429</fullName>
    </submittedName>
</protein>
<dbReference type="PANTHER" id="PTHR46585">
    <property type="entry name" value="INTEGRASE CORE DOMAIN CONTAINING PROTEIN"/>
    <property type="match status" value="1"/>
</dbReference>
<evidence type="ECO:0000259" key="1">
    <source>
        <dbReference type="PROSITE" id="PS50013"/>
    </source>
</evidence>
<gene>
    <name evidence="4" type="primary">LOC105426429</name>
</gene>
<dbReference type="GeneID" id="105426429"/>
<name>A0A6I9W3P5_9HYME</name>
<sequence>MAGRCSRNATYTRFNKGYHYILTIIDVLSKHAWAVPLKTKSGDEVARAIEKIIRDDGRCPKNLQTDREKEFYNANVQKVIKRHDINHYSTYSVMKASIVERFNHTLKNDIWKMFTHNGNYRWLDLLSRLVLVYNTHRTIGMRPINVIPAIADKLLTTVYNHIKIAASARFKVGDSIHVENQSLEDSTNTNCHRVVNPNVYLVEKVLGKRGNEVYVKWLGFDNSHNSWIHKSNVL</sequence>
<feature type="domain" description="Chromo" evidence="1">
    <location>
        <begin position="200"/>
        <end position="234"/>
    </location>
</feature>
<dbReference type="PANTHER" id="PTHR46585:SF1">
    <property type="entry name" value="CHROMO DOMAIN-CONTAINING PROTEIN"/>
    <property type="match status" value="1"/>
</dbReference>
<dbReference type="SUPFAM" id="SSF53098">
    <property type="entry name" value="Ribonuclease H-like"/>
    <property type="match status" value="1"/>
</dbReference>
<dbReference type="AlphaFoldDB" id="A0A6I9W3P5"/>
<dbReference type="InterPro" id="IPR001584">
    <property type="entry name" value="Integrase_cat-core"/>
</dbReference>
<organism evidence="3 4">
    <name type="scientific">Pogonomyrmex barbatus</name>
    <name type="common">red harvester ant</name>
    <dbReference type="NCBI Taxonomy" id="144034"/>
    <lineage>
        <taxon>Eukaryota</taxon>
        <taxon>Metazoa</taxon>
        <taxon>Ecdysozoa</taxon>
        <taxon>Arthropoda</taxon>
        <taxon>Hexapoda</taxon>
        <taxon>Insecta</taxon>
        <taxon>Pterygota</taxon>
        <taxon>Neoptera</taxon>
        <taxon>Endopterygota</taxon>
        <taxon>Hymenoptera</taxon>
        <taxon>Apocrita</taxon>
        <taxon>Aculeata</taxon>
        <taxon>Formicoidea</taxon>
        <taxon>Formicidae</taxon>
        <taxon>Myrmicinae</taxon>
        <taxon>Pogonomyrmex</taxon>
    </lineage>
</organism>
<evidence type="ECO:0000259" key="2">
    <source>
        <dbReference type="PROSITE" id="PS50994"/>
    </source>
</evidence>
<evidence type="ECO:0000313" key="3">
    <source>
        <dbReference type="Proteomes" id="UP000504615"/>
    </source>
</evidence>
<reference evidence="4" key="1">
    <citation type="submission" date="2025-08" db="UniProtKB">
        <authorList>
            <consortium name="RefSeq"/>
        </authorList>
    </citation>
    <scope>IDENTIFICATION</scope>
</reference>
<dbReference type="KEGG" id="pbar:105426429"/>
<dbReference type="OrthoDB" id="6343797at2759"/>
<dbReference type="InterPro" id="IPR012337">
    <property type="entry name" value="RNaseH-like_sf"/>
</dbReference>
<feature type="domain" description="Integrase catalytic" evidence="2">
    <location>
        <begin position="1"/>
        <end position="156"/>
    </location>
</feature>
<dbReference type="Pfam" id="PF00665">
    <property type="entry name" value="rve"/>
    <property type="match status" value="1"/>
</dbReference>
<accession>A0A6I9W3P5</accession>
<dbReference type="InterPro" id="IPR000953">
    <property type="entry name" value="Chromo/chromo_shadow_dom"/>
</dbReference>
<dbReference type="CDD" id="cd00024">
    <property type="entry name" value="CD_CSD"/>
    <property type="match status" value="1"/>
</dbReference>
<dbReference type="InterPro" id="IPR036397">
    <property type="entry name" value="RNaseH_sf"/>
</dbReference>
<dbReference type="Gene3D" id="3.30.420.10">
    <property type="entry name" value="Ribonuclease H-like superfamily/Ribonuclease H"/>
    <property type="match status" value="1"/>
</dbReference>
<dbReference type="Proteomes" id="UP000504615">
    <property type="component" value="Unplaced"/>
</dbReference>
<dbReference type="PROSITE" id="PS50013">
    <property type="entry name" value="CHROMO_2"/>
    <property type="match status" value="1"/>
</dbReference>
<dbReference type="GO" id="GO:0003676">
    <property type="term" value="F:nucleic acid binding"/>
    <property type="evidence" value="ECO:0007669"/>
    <property type="project" value="InterPro"/>
</dbReference>
<dbReference type="GO" id="GO:0015074">
    <property type="term" value="P:DNA integration"/>
    <property type="evidence" value="ECO:0007669"/>
    <property type="project" value="InterPro"/>
</dbReference>
<dbReference type="SUPFAM" id="SSF54160">
    <property type="entry name" value="Chromo domain-like"/>
    <property type="match status" value="1"/>
</dbReference>
<dbReference type="PROSITE" id="PS50994">
    <property type="entry name" value="INTEGRASE"/>
    <property type="match status" value="1"/>
</dbReference>
<dbReference type="GO" id="GO:0005694">
    <property type="term" value="C:chromosome"/>
    <property type="evidence" value="ECO:0007669"/>
    <property type="project" value="UniProtKB-ARBA"/>
</dbReference>